<name>A0A450U683_9GAMM</name>
<dbReference type="GO" id="GO:0004519">
    <property type="term" value="F:endonuclease activity"/>
    <property type="evidence" value="ECO:0007669"/>
    <property type="project" value="UniProtKB-KW"/>
</dbReference>
<evidence type="ECO:0000256" key="3">
    <source>
        <dbReference type="ARBA" id="ARBA00022722"/>
    </source>
</evidence>
<keyword evidence="5" id="KW-0378">Hydrolase</keyword>
<evidence type="ECO:0000256" key="7">
    <source>
        <dbReference type="ARBA" id="ARBA00023016"/>
    </source>
</evidence>
<sequence>MPKLPVVSGAEAVRALERLGFAVARQRGSHIVLRRGSSGCVVPSHRELKTGTLSGILKQAGVSVDEFMEALARPLLRPMNHDSALVNSP</sequence>
<evidence type="ECO:0000313" key="8">
    <source>
        <dbReference type="EMBL" id="VFJ87037.1"/>
    </source>
</evidence>
<dbReference type="AlphaFoldDB" id="A0A450U683"/>
<dbReference type="InterPro" id="IPR038570">
    <property type="entry name" value="HicA_sf"/>
</dbReference>
<evidence type="ECO:0000256" key="2">
    <source>
        <dbReference type="ARBA" id="ARBA00022649"/>
    </source>
</evidence>
<reference evidence="8" key="1">
    <citation type="submission" date="2019-02" db="EMBL/GenBank/DDBJ databases">
        <authorList>
            <person name="Gruber-Vodicka R. H."/>
            <person name="Seah K. B. B."/>
        </authorList>
    </citation>
    <scope>NUCLEOTIDE SEQUENCE</scope>
    <source>
        <strain evidence="10">BECK_SA2B12</strain>
        <strain evidence="8">BECK_SA2B15</strain>
        <strain evidence="9">BECK_SA2B20</strain>
    </source>
</reference>
<dbReference type="SUPFAM" id="SSF54786">
    <property type="entry name" value="YcfA/nrd intein domain"/>
    <property type="match status" value="1"/>
</dbReference>
<accession>A0A450U683</accession>
<evidence type="ECO:0000256" key="1">
    <source>
        <dbReference type="ARBA" id="ARBA00006620"/>
    </source>
</evidence>
<evidence type="ECO:0000256" key="5">
    <source>
        <dbReference type="ARBA" id="ARBA00022801"/>
    </source>
</evidence>
<protein>
    <submittedName>
        <fullName evidence="8">Predicted RNA binding protein YcfA, dsRBD-like fold, HicA-like mRNA interferase family</fullName>
    </submittedName>
</protein>
<keyword evidence="7" id="KW-0346">Stress response</keyword>
<dbReference type="GO" id="GO:0003729">
    <property type="term" value="F:mRNA binding"/>
    <property type="evidence" value="ECO:0007669"/>
    <property type="project" value="InterPro"/>
</dbReference>
<dbReference type="EMBL" id="CAADFJ010000001">
    <property type="protein sequence ID" value="VFJ94968.1"/>
    <property type="molecule type" value="Genomic_DNA"/>
</dbReference>
<evidence type="ECO:0000313" key="10">
    <source>
        <dbReference type="EMBL" id="VFJ94968.1"/>
    </source>
</evidence>
<dbReference type="EMBL" id="CAADFI010000002">
    <property type="protein sequence ID" value="VFJ88697.1"/>
    <property type="molecule type" value="Genomic_DNA"/>
</dbReference>
<proteinExistence type="inferred from homology"/>
<comment type="similarity">
    <text evidence="1">Belongs to the HicA mRNA interferase family.</text>
</comment>
<keyword evidence="2" id="KW-1277">Toxin-antitoxin system</keyword>
<evidence type="ECO:0000313" key="9">
    <source>
        <dbReference type="EMBL" id="VFJ88697.1"/>
    </source>
</evidence>
<dbReference type="GO" id="GO:0016787">
    <property type="term" value="F:hydrolase activity"/>
    <property type="evidence" value="ECO:0007669"/>
    <property type="project" value="UniProtKB-KW"/>
</dbReference>
<keyword evidence="6" id="KW-0694">RNA-binding</keyword>
<dbReference type="Gene3D" id="3.30.920.30">
    <property type="entry name" value="Hypothetical protein"/>
    <property type="match status" value="1"/>
</dbReference>
<keyword evidence="4" id="KW-0255">Endonuclease</keyword>
<dbReference type="Pfam" id="PF07927">
    <property type="entry name" value="HicA_toxin"/>
    <property type="match status" value="1"/>
</dbReference>
<gene>
    <name evidence="8" type="ORF">BECKH772A_GA0070896_1000214</name>
    <name evidence="9" type="ORF">BECKH772B_GA0070898_1000210</name>
    <name evidence="10" type="ORF">BECKH772C_GA0070978_1000161</name>
</gene>
<evidence type="ECO:0000256" key="6">
    <source>
        <dbReference type="ARBA" id="ARBA00022884"/>
    </source>
</evidence>
<keyword evidence="3" id="KW-0540">Nuclease</keyword>
<dbReference type="InterPro" id="IPR012933">
    <property type="entry name" value="HicA_mRNA_interferase"/>
</dbReference>
<evidence type="ECO:0000256" key="4">
    <source>
        <dbReference type="ARBA" id="ARBA00022759"/>
    </source>
</evidence>
<dbReference type="EMBL" id="CAADFG010000002">
    <property type="protein sequence ID" value="VFJ87037.1"/>
    <property type="molecule type" value="Genomic_DNA"/>
</dbReference>
<organism evidence="8">
    <name type="scientific">Candidatus Kentrum eta</name>
    <dbReference type="NCBI Taxonomy" id="2126337"/>
    <lineage>
        <taxon>Bacteria</taxon>
        <taxon>Pseudomonadati</taxon>
        <taxon>Pseudomonadota</taxon>
        <taxon>Gammaproteobacteria</taxon>
        <taxon>Candidatus Kentrum</taxon>
    </lineage>
</organism>